<dbReference type="InterPro" id="IPR050237">
    <property type="entry name" value="ATP-dep_AMP-bd_enzyme"/>
</dbReference>
<dbReference type="EMBL" id="JACIDT010000006">
    <property type="protein sequence ID" value="MBB3926402.1"/>
    <property type="molecule type" value="Genomic_DNA"/>
</dbReference>
<feature type="domain" description="AMP-binding enzyme C-terminal" evidence="2">
    <location>
        <begin position="427"/>
        <end position="501"/>
    </location>
</feature>
<sequence length="523" mass="56221">MVREGSEGVAVRGDNLIQNLLFWARTTPGKTAIDVDGARLSYAELDRRSDEMAAGLAALGIGKGDRVGILMRNRVEFAEAMYAIMKAGAAIVLLNIRYTPAEIRHPIADAGLTAILTESALLPLVADALAYVPGLRLFSADPADGAAPLEELRRKGAARPDIDIDGADIALVSYTSGTTGVPKGAMLSHGAIYAAGAARACFVGHSFRERMLLPMPLAYTAGAVFFMRDGINSGCTTWFLRQPTGEAMLDLIERERITSVQGVTVLFEAMLQSPRFASTDLSSLTHALTGGAMVTRHLLEAWQARGVQLVQGYGQTESAGSHIAILAGEDAKRKMGFCGRPMPNLDLRIVDGEGNALPPGTPGEIWVRGSSIMTGYLNRPEETAAALAGGWLHTGDIGLLDAEGYLKILDRTKDMLISGGLNVYPAEIEKVLGDVPGLEEFCIIGVPDPRWGEVPMIVASGSAPVDMDRLLLRCRQELADYKRPRYLVRYADPMPRTLSGKITKGTLRALYCEVPEDAVLLHY</sequence>
<dbReference type="PROSITE" id="PS00455">
    <property type="entry name" value="AMP_BINDING"/>
    <property type="match status" value="1"/>
</dbReference>
<feature type="domain" description="AMP-dependent synthetase/ligase" evidence="1">
    <location>
        <begin position="23"/>
        <end position="377"/>
    </location>
</feature>
<keyword evidence="4" id="KW-1185">Reference proteome</keyword>
<gene>
    <name evidence="3" type="ORF">GGR43_002119</name>
</gene>
<name>A0A7W6BJY6_9SPHN</name>
<evidence type="ECO:0000259" key="2">
    <source>
        <dbReference type="Pfam" id="PF13193"/>
    </source>
</evidence>
<dbReference type="PANTHER" id="PTHR43767:SF10">
    <property type="entry name" value="SURFACTIN SYNTHASE SUBUNIT 1"/>
    <property type="match status" value="1"/>
</dbReference>
<dbReference type="Proteomes" id="UP000571950">
    <property type="component" value="Unassembled WGS sequence"/>
</dbReference>
<evidence type="ECO:0000313" key="3">
    <source>
        <dbReference type="EMBL" id="MBB3926402.1"/>
    </source>
</evidence>
<dbReference type="Gene3D" id="3.30.300.30">
    <property type="match status" value="1"/>
</dbReference>
<dbReference type="InterPro" id="IPR025110">
    <property type="entry name" value="AMP-bd_C"/>
</dbReference>
<dbReference type="Pfam" id="PF13193">
    <property type="entry name" value="AMP-binding_C"/>
    <property type="match status" value="1"/>
</dbReference>
<dbReference type="InterPro" id="IPR045851">
    <property type="entry name" value="AMP-bd_C_sf"/>
</dbReference>
<dbReference type="Pfam" id="PF00501">
    <property type="entry name" value="AMP-binding"/>
    <property type="match status" value="1"/>
</dbReference>
<reference evidence="3 4" key="1">
    <citation type="submission" date="2020-08" db="EMBL/GenBank/DDBJ databases">
        <title>Genomic Encyclopedia of Type Strains, Phase IV (KMG-IV): sequencing the most valuable type-strain genomes for metagenomic binning, comparative biology and taxonomic classification.</title>
        <authorList>
            <person name="Goeker M."/>
        </authorList>
    </citation>
    <scope>NUCLEOTIDE SEQUENCE [LARGE SCALE GENOMIC DNA]</scope>
    <source>
        <strain evidence="3 4">DSM 26189</strain>
    </source>
</reference>
<protein>
    <submittedName>
        <fullName evidence="3">Fatty-acyl-CoA synthase</fullName>
        <ecNumber evidence="3">6.2.1.-</ecNumber>
    </submittedName>
</protein>
<dbReference type="GO" id="GO:0016877">
    <property type="term" value="F:ligase activity, forming carbon-sulfur bonds"/>
    <property type="evidence" value="ECO:0007669"/>
    <property type="project" value="UniProtKB-ARBA"/>
</dbReference>
<dbReference type="InterPro" id="IPR000873">
    <property type="entry name" value="AMP-dep_synth/lig_dom"/>
</dbReference>
<dbReference type="InterPro" id="IPR042099">
    <property type="entry name" value="ANL_N_sf"/>
</dbReference>
<dbReference type="PANTHER" id="PTHR43767">
    <property type="entry name" value="LONG-CHAIN-FATTY-ACID--COA LIGASE"/>
    <property type="match status" value="1"/>
</dbReference>
<evidence type="ECO:0000259" key="1">
    <source>
        <dbReference type="Pfam" id="PF00501"/>
    </source>
</evidence>
<accession>A0A7W6BJY6</accession>
<dbReference type="AlphaFoldDB" id="A0A7W6BJY6"/>
<comment type="caution">
    <text evidence="3">The sequence shown here is derived from an EMBL/GenBank/DDBJ whole genome shotgun (WGS) entry which is preliminary data.</text>
</comment>
<keyword evidence="3" id="KW-0436">Ligase</keyword>
<dbReference type="SUPFAM" id="SSF56801">
    <property type="entry name" value="Acetyl-CoA synthetase-like"/>
    <property type="match status" value="1"/>
</dbReference>
<proteinExistence type="predicted"/>
<dbReference type="InterPro" id="IPR020845">
    <property type="entry name" value="AMP-binding_CS"/>
</dbReference>
<dbReference type="Gene3D" id="3.40.50.12780">
    <property type="entry name" value="N-terminal domain of ligase-like"/>
    <property type="match status" value="1"/>
</dbReference>
<organism evidence="3 4">
    <name type="scientific">Sphingobium jiangsuense</name>
    <dbReference type="NCBI Taxonomy" id="870476"/>
    <lineage>
        <taxon>Bacteria</taxon>
        <taxon>Pseudomonadati</taxon>
        <taxon>Pseudomonadota</taxon>
        <taxon>Alphaproteobacteria</taxon>
        <taxon>Sphingomonadales</taxon>
        <taxon>Sphingomonadaceae</taxon>
        <taxon>Sphingobium</taxon>
    </lineage>
</organism>
<evidence type="ECO:0000313" key="4">
    <source>
        <dbReference type="Proteomes" id="UP000571950"/>
    </source>
</evidence>
<dbReference type="RefSeq" id="WP_188071900.1">
    <property type="nucleotide sequence ID" value="NZ_BSPS01000006.1"/>
</dbReference>
<dbReference type="EC" id="6.2.1.-" evidence="3"/>